<accession>A0A834GD62</accession>
<dbReference type="OrthoDB" id="5835829at2759"/>
<feature type="compositionally biased region" description="Low complexity" evidence="3">
    <location>
        <begin position="32"/>
        <end position="43"/>
    </location>
</feature>
<name>A0A834GD62_RHOSS</name>
<evidence type="ECO:0000256" key="1">
    <source>
        <dbReference type="ARBA" id="ARBA00009995"/>
    </source>
</evidence>
<evidence type="ECO:0000256" key="3">
    <source>
        <dbReference type="SAM" id="MobiDB-lite"/>
    </source>
</evidence>
<feature type="coiled-coil region" evidence="2">
    <location>
        <begin position="56"/>
        <end position="115"/>
    </location>
</feature>
<dbReference type="SUPFAM" id="SSF53756">
    <property type="entry name" value="UDP-Glycosyltransferase/glycogen phosphorylase"/>
    <property type="match status" value="1"/>
</dbReference>
<evidence type="ECO:0000259" key="4">
    <source>
        <dbReference type="Pfam" id="PF26168"/>
    </source>
</evidence>
<dbReference type="GO" id="GO:0008194">
    <property type="term" value="F:UDP-glycosyltransferase activity"/>
    <property type="evidence" value="ECO:0007669"/>
    <property type="project" value="UniProtKB-ARBA"/>
</dbReference>
<dbReference type="Gene3D" id="3.40.50.2000">
    <property type="entry name" value="Glycogen Phosphorylase B"/>
    <property type="match status" value="3"/>
</dbReference>
<keyword evidence="6" id="KW-1185">Reference proteome</keyword>
<dbReference type="PANTHER" id="PTHR48044:SF48">
    <property type="entry name" value="GLYCOSYLTRANSFERASE"/>
    <property type="match status" value="1"/>
</dbReference>
<dbReference type="PANTHER" id="PTHR48044">
    <property type="entry name" value="GLYCOSYLTRANSFERASE"/>
    <property type="match status" value="1"/>
</dbReference>
<gene>
    <name evidence="5" type="ORF">RHSIM_Rhsim09G0032700</name>
</gene>
<evidence type="ECO:0000313" key="6">
    <source>
        <dbReference type="Proteomes" id="UP000626092"/>
    </source>
</evidence>
<feature type="region of interest" description="Disordered" evidence="3">
    <location>
        <begin position="25"/>
        <end position="47"/>
    </location>
</feature>
<dbReference type="InterPro" id="IPR058980">
    <property type="entry name" value="Glyco_transf_N"/>
</dbReference>
<proteinExistence type="inferred from homology"/>
<comment type="caution">
    <text evidence="5">The sequence shown here is derived from an EMBL/GenBank/DDBJ whole genome shotgun (WGS) entry which is preliminary data.</text>
</comment>
<reference evidence="5" key="1">
    <citation type="submission" date="2019-11" db="EMBL/GenBank/DDBJ databases">
        <authorList>
            <person name="Liu Y."/>
            <person name="Hou J."/>
            <person name="Li T.-Q."/>
            <person name="Guan C.-H."/>
            <person name="Wu X."/>
            <person name="Wu H.-Z."/>
            <person name="Ling F."/>
            <person name="Zhang R."/>
            <person name="Shi X.-G."/>
            <person name="Ren J.-P."/>
            <person name="Chen E.-F."/>
            <person name="Sun J.-M."/>
        </authorList>
    </citation>
    <scope>NUCLEOTIDE SEQUENCE</scope>
    <source>
        <strain evidence="5">Adult_tree_wgs_1</strain>
        <tissue evidence="5">Leaves</tissue>
    </source>
</reference>
<evidence type="ECO:0000256" key="2">
    <source>
        <dbReference type="SAM" id="Coils"/>
    </source>
</evidence>
<dbReference type="Pfam" id="PF26168">
    <property type="entry name" value="Glyco_transf_N"/>
    <property type="match status" value="2"/>
</dbReference>
<keyword evidence="2" id="KW-0175">Coiled coil</keyword>
<comment type="similarity">
    <text evidence="1">Belongs to the UDP-glycosyltransferase family.</text>
</comment>
<feature type="domain" description="Glycosyltransferase N-terminal" evidence="4">
    <location>
        <begin position="105"/>
        <end position="141"/>
    </location>
</feature>
<dbReference type="EMBL" id="WJXA01000009">
    <property type="protein sequence ID" value="KAF7131497.1"/>
    <property type="molecule type" value="Genomic_DNA"/>
</dbReference>
<dbReference type="AlphaFoldDB" id="A0A834GD62"/>
<evidence type="ECO:0000313" key="5">
    <source>
        <dbReference type="EMBL" id="KAF7131497.1"/>
    </source>
</evidence>
<organism evidence="5 6">
    <name type="scientific">Rhododendron simsii</name>
    <name type="common">Sims's rhododendron</name>
    <dbReference type="NCBI Taxonomy" id="118357"/>
    <lineage>
        <taxon>Eukaryota</taxon>
        <taxon>Viridiplantae</taxon>
        <taxon>Streptophyta</taxon>
        <taxon>Embryophyta</taxon>
        <taxon>Tracheophyta</taxon>
        <taxon>Spermatophyta</taxon>
        <taxon>Magnoliopsida</taxon>
        <taxon>eudicotyledons</taxon>
        <taxon>Gunneridae</taxon>
        <taxon>Pentapetalae</taxon>
        <taxon>asterids</taxon>
        <taxon>Ericales</taxon>
        <taxon>Ericaceae</taxon>
        <taxon>Ericoideae</taxon>
        <taxon>Rhodoreae</taxon>
        <taxon>Rhododendron</taxon>
    </lineage>
</organism>
<feature type="domain" description="Glycosyltransferase N-terminal" evidence="4">
    <location>
        <begin position="155"/>
        <end position="251"/>
    </location>
</feature>
<dbReference type="GO" id="GO:1901135">
    <property type="term" value="P:carbohydrate derivative metabolic process"/>
    <property type="evidence" value="ECO:0007669"/>
    <property type="project" value="UniProtKB-ARBA"/>
</dbReference>
<dbReference type="Proteomes" id="UP000626092">
    <property type="component" value="Unassembled WGS sequence"/>
</dbReference>
<protein>
    <recommendedName>
        <fullName evidence="4">Glycosyltransferase N-terminal domain-containing protein</fullName>
    </recommendedName>
</protein>
<sequence>MELQPDIVDGATAVGGPFIARRKHHEETPAASGSSGTSSTKSGVPHREHAHSGAYIRLLEQRLNEKDDVIESMREILELRAVRDLEDDTWFYNTKQELESALNSAQSHLNQLLHLSCLISSSHNIPTYYATTATHLRQAKLCPWPRSFTGLLPRRKKFVIHDIMMAYVAQYVVNVSNAESYGFNPTSPLSSFSDGWQMKGKPFLDQPPPKGLPSLEGCYTTEILNFITFQANILKFTIGYIYNSCRSIEGEMKREKLLEGFEEGEKGVGKAVRDWAPQVEIMEHRSKVPIAAWPMHSDQPKNAFPVTKTLKVGMVVNTWELREEIVTSSTIAKVVKKLITSKEREEIKKRAEELGASTRQAVEEGGVSRKELDSFIAHITK</sequence>